<feature type="transmembrane region" description="Helical" evidence="1">
    <location>
        <begin position="45"/>
        <end position="66"/>
    </location>
</feature>
<sequence length="153" mass="16969">MGVEVLVKQVLKLLVAIVLISFALLMTAGLSVNISEGDTTFAEDFWLWVIICLIPFLVGVFLIYSYMKVGKHTKSQAIENEILKIVKKHHGRITSGELAMDTSLTISQSEQILEDFVLKGVASRNIAEGGIFVYDFPMVSNKDKEAAKSIYDL</sequence>
<evidence type="ECO:0000313" key="2">
    <source>
        <dbReference type="EMBL" id="MFD1018360.1"/>
    </source>
</evidence>
<name>A0ABW3KXH9_9BACI</name>
<gene>
    <name evidence="2" type="ORF">ACFQ2J_04020</name>
</gene>
<keyword evidence="1" id="KW-0812">Transmembrane</keyword>
<dbReference type="EMBL" id="JBHTKL010000001">
    <property type="protein sequence ID" value="MFD1018360.1"/>
    <property type="molecule type" value="Genomic_DNA"/>
</dbReference>
<reference evidence="3" key="1">
    <citation type="journal article" date="2019" name="Int. J. Syst. Evol. Microbiol.">
        <title>The Global Catalogue of Microorganisms (GCM) 10K type strain sequencing project: providing services to taxonomists for standard genome sequencing and annotation.</title>
        <authorList>
            <consortium name="The Broad Institute Genomics Platform"/>
            <consortium name="The Broad Institute Genome Sequencing Center for Infectious Disease"/>
            <person name="Wu L."/>
            <person name="Ma J."/>
        </authorList>
    </citation>
    <scope>NUCLEOTIDE SEQUENCE [LARGE SCALE GENOMIC DNA]</scope>
    <source>
        <strain evidence="3">CCUG 56607</strain>
    </source>
</reference>
<accession>A0ABW3KXH9</accession>
<keyword evidence="1" id="KW-1133">Transmembrane helix</keyword>
<keyword evidence="1" id="KW-0472">Membrane</keyword>
<organism evidence="2 3">
    <name type="scientific">Thalassobacillus hwangdonensis</name>
    <dbReference type="NCBI Taxonomy" id="546108"/>
    <lineage>
        <taxon>Bacteria</taxon>
        <taxon>Bacillati</taxon>
        <taxon>Bacillota</taxon>
        <taxon>Bacilli</taxon>
        <taxon>Bacillales</taxon>
        <taxon>Bacillaceae</taxon>
        <taxon>Thalassobacillus</taxon>
    </lineage>
</organism>
<proteinExistence type="predicted"/>
<protein>
    <submittedName>
        <fullName evidence="2">Uncharacterized protein</fullName>
    </submittedName>
</protein>
<evidence type="ECO:0000256" key="1">
    <source>
        <dbReference type="SAM" id="Phobius"/>
    </source>
</evidence>
<dbReference type="Proteomes" id="UP001596990">
    <property type="component" value="Unassembled WGS sequence"/>
</dbReference>
<keyword evidence="3" id="KW-1185">Reference proteome</keyword>
<comment type="caution">
    <text evidence="2">The sequence shown here is derived from an EMBL/GenBank/DDBJ whole genome shotgun (WGS) entry which is preliminary data.</text>
</comment>
<evidence type="ECO:0000313" key="3">
    <source>
        <dbReference type="Proteomes" id="UP001596990"/>
    </source>
</evidence>
<feature type="transmembrane region" description="Helical" evidence="1">
    <location>
        <begin position="12"/>
        <end position="33"/>
    </location>
</feature>